<proteinExistence type="predicted"/>
<dbReference type="Proteomes" id="UP001617689">
    <property type="component" value="Unassembled WGS sequence"/>
</dbReference>
<sequence length="85" mass="9404">MCCRLLAVCRCGVHAMFDDTPLTPEELTDQCRALTHAVIELDNPMAKEVLLFVLAERLEVLSATLDKPDALGDLSDVDYTDTTLH</sequence>
<reference evidence="1 2" key="1">
    <citation type="submission" date="2024-10" db="EMBL/GenBank/DDBJ databases">
        <authorList>
            <person name="Lu C.-H."/>
        </authorList>
    </citation>
    <scope>NUCLEOTIDE SEQUENCE [LARGE SCALE GENOMIC DNA]</scope>
    <source>
        <strain evidence="1 2">22ZTDG03-2</strain>
    </source>
</reference>
<evidence type="ECO:0000313" key="2">
    <source>
        <dbReference type="Proteomes" id="UP001617689"/>
    </source>
</evidence>
<accession>A0ABW8GA38</accession>
<gene>
    <name evidence="1" type="ORF">ACIPUP_10290</name>
</gene>
<keyword evidence="2" id="KW-1185">Reference proteome</keyword>
<organism evidence="1 2">
    <name type="scientific">Pectobacterium actinidiae</name>
    <dbReference type="NCBI Taxonomy" id="1507808"/>
    <lineage>
        <taxon>Bacteria</taxon>
        <taxon>Pseudomonadati</taxon>
        <taxon>Pseudomonadota</taxon>
        <taxon>Gammaproteobacteria</taxon>
        <taxon>Enterobacterales</taxon>
        <taxon>Pectobacteriaceae</taxon>
        <taxon>Pectobacterium</taxon>
    </lineage>
</organism>
<dbReference type="RefSeq" id="WP_400396039.1">
    <property type="nucleotide sequence ID" value="NZ_JBIXLL010000005.1"/>
</dbReference>
<evidence type="ECO:0000313" key="1">
    <source>
        <dbReference type="EMBL" id="MFJ5429546.1"/>
    </source>
</evidence>
<protein>
    <submittedName>
        <fullName evidence="1">Uncharacterized protein</fullName>
    </submittedName>
</protein>
<dbReference type="EMBL" id="JBIXLL010000005">
    <property type="protein sequence ID" value="MFJ5429546.1"/>
    <property type="molecule type" value="Genomic_DNA"/>
</dbReference>
<name>A0ABW8GA38_9GAMM</name>
<comment type="caution">
    <text evidence="1">The sequence shown here is derived from an EMBL/GenBank/DDBJ whole genome shotgun (WGS) entry which is preliminary data.</text>
</comment>